<accession>A0A485KXH2</accession>
<reference evidence="4 5" key="1">
    <citation type="submission" date="2019-03" db="EMBL/GenBank/DDBJ databases">
        <authorList>
            <person name="Gaulin E."/>
            <person name="Dumas B."/>
        </authorList>
    </citation>
    <scope>NUCLEOTIDE SEQUENCE [LARGE SCALE GENOMIC DNA]</scope>
    <source>
        <strain evidence="4">CBS 568.67</strain>
    </source>
</reference>
<evidence type="ECO:0000313" key="3">
    <source>
        <dbReference type="EMBL" id="KAF0696042.1"/>
    </source>
</evidence>
<feature type="compositionally biased region" description="Pro residues" evidence="2">
    <location>
        <begin position="353"/>
        <end position="367"/>
    </location>
</feature>
<dbReference type="Proteomes" id="UP000332933">
    <property type="component" value="Unassembled WGS sequence"/>
</dbReference>
<evidence type="ECO:0000256" key="1">
    <source>
        <dbReference type="SAM" id="Coils"/>
    </source>
</evidence>
<evidence type="ECO:0000313" key="4">
    <source>
        <dbReference type="EMBL" id="VFT90022.1"/>
    </source>
</evidence>
<protein>
    <submittedName>
        <fullName evidence="4">Aste57867_13181 protein</fullName>
    </submittedName>
</protein>
<keyword evidence="1" id="KW-0175">Coiled coil</keyword>
<gene>
    <name evidence="4" type="primary">Aste57867_13181</name>
    <name evidence="3" type="ORF">As57867_013132</name>
    <name evidence="4" type="ORF">ASTE57867_13181</name>
</gene>
<dbReference type="EMBL" id="VJMH01005436">
    <property type="protein sequence ID" value="KAF0696042.1"/>
    <property type="molecule type" value="Genomic_DNA"/>
</dbReference>
<evidence type="ECO:0000313" key="5">
    <source>
        <dbReference type="Proteomes" id="UP000332933"/>
    </source>
</evidence>
<sequence>MSTEEGPVAAVSRSLEEETKDDTTTSETTAASTTTPSKDSSTDADDVGEIAPMEDMAGPPLDVEALEVGYHFQDVDYFIFKVQKYAQEKGFVVCKDGKFFSWRNPHPVHPENYKLLQRTTIYCNVKDPAATKKTLRFTKSCPWKIRVLYDRGTLDYMVTEVTLTHNHGNDATSSSSPTDEPVIDLSEAPSPHTGGNHPGAPPPSLVMGRYRIDNGANPQNAPSAPPPHHHHHPQQQPHPRPTGPSGRGAKRPFEPPQTAQEPPPPAAYARHLASRRPHPQDSNNMGRDVRGHAIPSVPVPHHGMMAHPPPPYNVAPPPAYGRQTGPSPPPHSTGGGRSNHHPYDDYVPRGSPMGPPPMQNGGGPPPHHYTDVYAQETNLAMKRHEMEMQFERERQQMKDMELRREMEKQRYFIELQQHDRQEKEAVANQRVLDAKAKEAELSLKVAKLKAKQELINAGVPIHEIDRALEEL</sequence>
<reference evidence="3" key="2">
    <citation type="submission" date="2019-06" db="EMBL/GenBank/DDBJ databases">
        <title>Genomics analysis of Aphanomyces spp. identifies a new class of oomycete effector associated with host adaptation.</title>
        <authorList>
            <person name="Gaulin E."/>
        </authorList>
    </citation>
    <scope>NUCLEOTIDE SEQUENCE</scope>
    <source>
        <strain evidence="3">CBS 578.67</strain>
    </source>
</reference>
<keyword evidence="5" id="KW-1185">Reference proteome</keyword>
<feature type="compositionally biased region" description="Pro residues" evidence="2">
    <location>
        <begin position="307"/>
        <end position="319"/>
    </location>
</feature>
<organism evidence="4 5">
    <name type="scientific">Aphanomyces stellatus</name>
    <dbReference type="NCBI Taxonomy" id="120398"/>
    <lineage>
        <taxon>Eukaryota</taxon>
        <taxon>Sar</taxon>
        <taxon>Stramenopiles</taxon>
        <taxon>Oomycota</taxon>
        <taxon>Saprolegniomycetes</taxon>
        <taxon>Saprolegniales</taxon>
        <taxon>Verrucalvaceae</taxon>
        <taxon>Aphanomyces</taxon>
    </lineage>
</organism>
<feature type="compositionally biased region" description="Polar residues" evidence="2">
    <location>
        <begin position="166"/>
        <end position="178"/>
    </location>
</feature>
<evidence type="ECO:0000256" key="2">
    <source>
        <dbReference type="SAM" id="MobiDB-lite"/>
    </source>
</evidence>
<proteinExistence type="predicted"/>
<dbReference type="AlphaFoldDB" id="A0A485KXH2"/>
<feature type="region of interest" description="Disordered" evidence="2">
    <location>
        <begin position="166"/>
        <end position="370"/>
    </location>
</feature>
<feature type="compositionally biased region" description="Basic and acidic residues" evidence="2">
    <location>
        <begin position="14"/>
        <end position="23"/>
    </location>
</feature>
<dbReference type="EMBL" id="CAADRA010005457">
    <property type="protein sequence ID" value="VFT90022.1"/>
    <property type="molecule type" value="Genomic_DNA"/>
</dbReference>
<feature type="coiled-coil region" evidence="1">
    <location>
        <begin position="374"/>
        <end position="410"/>
    </location>
</feature>
<name>A0A485KXH2_9STRA</name>
<feature type="region of interest" description="Disordered" evidence="2">
    <location>
        <begin position="1"/>
        <end position="56"/>
    </location>
</feature>
<dbReference type="OrthoDB" id="67323at2759"/>
<feature type="compositionally biased region" description="Low complexity" evidence="2">
    <location>
        <begin position="25"/>
        <end position="39"/>
    </location>
</feature>